<protein>
    <submittedName>
        <fullName evidence="2">Developmentally-regulated external PM-anchored protein</fullName>
    </submittedName>
</protein>
<accession>A0AAW2ZB93</accession>
<reference evidence="2 3" key="1">
    <citation type="submission" date="2024-03" db="EMBL/GenBank/DDBJ databases">
        <title>The Acrasis kona genome and developmental transcriptomes reveal deep origins of eukaryotic multicellular pathways.</title>
        <authorList>
            <person name="Sheikh S."/>
            <person name="Fu C.-J."/>
            <person name="Brown M.W."/>
            <person name="Baldauf S.L."/>
        </authorList>
    </citation>
    <scope>NUCLEOTIDE SEQUENCE [LARGE SCALE GENOMIC DNA]</scope>
    <source>
        <strain evidence="2 3">ATCC MYA-3509</strain>
    </source>
</reference>
<keyword evidence="1" id="KW-0732">Signal</keyword>
<comment type="caution">
    <text evidence="2">The sequence shown here is derived from an EMBL/GenBank/DDBJ whole genome shotgun (WGS) entry which is preliminary data.</text>
</comment>
<evidence type="ECO:0000313" key="2">
    <source>
        <dbReference type="EMBL" id="KAL0486710.1"/>
    </source>
</evidence>
<keyword evidence="3" id="KW-1185">Reference proteome</keyword>
<dbReference type="Proteomes" id="UP001431209">
    <property type="component" value="Unassembled WGS sequence"/>
</dbReference>
<sequence>MWRALCAVVIVALVSYTNAAVCNGYNVTINPQTSGHVCPFGYYFDATYYRCLSYSDIINNYLGAPCSLDAECGPVSSFQNTPLFKCGAPEGRCTWYNTRMPGDSCEHSINCYQVANTLGISYGCDNSTKVCREVLPVYGKLNDKCGYVLHAKSYTCQDPDFYCNKTIIPFPLCNQRVLIELGNNCTATDVCRSGFCFNDIKATPSRRYCSNKRAVGESCFSTSDCDGGYLSTFCNTTASVCQNKRQVDERCTLFGDECDSKLQCDYTSFTCRPYGGYLEKAPCDPLSGLALYTYNNTCYRGEVGDSCSKTAAECSRRDNICYNNVCIPRISRGASCAGTLKNGCQDGLRCYQDICTAYQQLGEACDTTSNLSFNNPLVCNTTLSCSRGKCIKQYSLGLGALCQVDSDCFTSFCDATTKRCSRKMTCTSSSLTCACLCSAGVDNRGLCVSDYCLAPRYELFTCLQGSNYSISMTTPAPSSYFTGDVFLDVDSNLYKNCSSQHHRYVSCQATQVHSAYAPATLPIPTTGIRGYAYQTDLGNSGMNLRSGAWTLLFVAIVSLLILN</sequence>
<dbReference type="AlphaFoldDB" id="A0AAW2ZB93"/>
<name>A0AAW2ZB93_9EUKA</name>
<feature type="signal peptide" evidence="1">
    <location>
        <begin position="1"/>
        <end position="19"/>
    </location>
</feature>
<feature type="chain" id="PRO_5043565361" evidence="1">
    <location>
        <begin position="20"/>
        <end position="563"/>
    </location>
</feature>
<gene>
    <name evidence="2" type="ORF">AKO1_001614</name>
</gene>
<organism evidence="2 3">
    <name type="scientific">Acrasis kona</name>
    <dbReference type="NCBI Taxonomy" id="1008807"/>
    <lineage>
        <taxon>Eukaryota</taxon>
        <taxon>Discoba</taxon>
        <taxon>Heterolobosea</taxon>
        <taxon>Tetramitia</taxon>
        <taxon>Eutetramitia</taxon>
        <taxon>Acrasidae</taxon>
        <taxon>Acrasis</taxon>
    </lineage>
</organism>
<dbReference type="EMBL" id="JAOPGA020001260">
    <property type="protein sequence ID" value="KAL0486710.1"/>
    <property type="molecule type" value="Genomic_DNA"/>
</dbReference>
<evidence type="ECO:0000313" key="3">
    <source>
        <dbReference type="Proteomes" id="UP001431209"/>
    </source>
</evidence>
<evidence type="ECO:0000256" key="1">
    <source>
        <dbReference type="SAM" id="SignalP"/>
    </source>
</evidence>
<proteinExistence type="predicted"/>